<organism evidence="2 3">
    <name type="scientific">Sandarakinorhabdus glacialis</name>
    <dbReference type="NCBI Taxonomy" id="1614636"/>
    <lineage>
        <taxon>Bacteria</taxon>
        <taxon>Pseudomonadati</taxon>
        <taxon>Pseudomonadota</taxon>
        <taxon>Alphaproteobacteria</taxon>
        <taxon>Sphingomonadales</taxon>
        <taxon>Sphingosinicellaceae</taxon>
        <taxon>Sandarakinorhabdus</taxon>
    </lineage>
</organism>
<reference evidence="2" key="2">
    <citation type="submission" date="2020-09" db="EMBL/GenBank/DDBJ databases">
        <authorList>
            <person name="Sun Q."/>
            <person name="Zhou Y."/>
        </authorList>
    </citation>
    <scope>NUCLEOTIDE SEQUENCE</scope>
    <source>
        <strain evidence="2">CGMCC 1.15519</strain>
    </source>
</reference>
<comment type="caution">
    <text evidence="2">The sequence shown here is derived from an EMBL/GenBank/DDBJ whole genome shotgun (WGS) entry which is preliminary data.</text>
</comment>
<name>A0A916ZU52_9SPHN</name>
<keyword evidence="1" id="KW-0732">Signal</keyword>
<dbReference type="RefSeq" id="WP_188762726.1">
    <property type="nucleotide sequence ID" value="NZ_BMJM01000006.1"/>
</dbReference>
<dbReference type="AlphaFoldDB" id="A0A916ZU52"/>
<gene>
    <name evidence="2" type="primary">copG</name>
    <name evidence="2" type="ORF">GCM10011529_19020</name>
</gene>
<sequence length="142" mass="14768">MRKYLLALALVAAPAMAAGDIVMHRDPGCGCCEAWAAQVAKAFGQSVKIVDQPDRAGLHKRFGMQPALASCHTALIDGIAFEGHVPIADMKRVLATRPAGVTGLAVPGMPIGSLGMEVPGRGSDKYAVIAFGPAKTSVFARR</sequence>
<reference evidence="2" key="1">
    <citation type="journal article" date="2014" name="Int. J. Syst. Evol. Microbiol.">
        <title>Complete genome sequence of Corynebacterium casei LMG S-19264T (=DSM 44701T), isolated from a smear-ripened cheese.</title>
        <authorList>
            <consortium name="US DOE Joint Genome Institute (JGI-PGF)"/>
            <person name="Walter F."/>
            <person name="Albersmeier A."/>
            <person name="Kalinowski J."/>
            <person name="Ruckert C."/>
        </authorList>
    </citation>
    <scope>NUCLEOTIDE SEQUENCE</scope>
    <source>
        <strain evidence="2">CGMCC 1.15519</strain>
    </source>
</reference>
<feature type="signal peptide" evidence="1">
    <location>
        <begin position="1"/>
        <end position="17"/>
    </location>
</feature>
<evidence type="ECO:0000256" key="1">
    <source>
        <dbReference type="SAM" id="SignalP"/>
    </source>
</evidence>
<proteinExistence type="predicted"/>
<evidence type="ECO:0000313" key="2">
    <source>
        <dbReference type="EMBL" id="GGE12842.1"/>
    </source>
</evidence>
<feature type="chain" id="PRO_5037540248" evidence="1">
    <location>
        <begin position="18"/>
        <end position="142"/>
    </location>
</feature>
<dbReference type="Proteomes" id="UP000635071">
    <property type="component" value="Unassembled WGS sequence"/>
</dbReference>
<dbReference type="InterPro" id="IPR007332">
    <property type="entry name" value="DUF411"/>
</dbReference>
<evidence type="ECO:0000313" key="3">
    <source>
        <dbReference type="Proteomes" id="UP000635071"/>
    </source>
</evidence>
<protein>
    <submittedName>
        <fullName evidence="2">Copper amine oxidase</fullName>
    </submittedName>
</protein>
<dbReference type="Pfam" id="PF04214">
    <property type="entry name" value="DUF411"/>
    <property type="match status" value="1"/>
</dbReference>
<keyword evidence="3" id="KW-1185">Reference proteome</keyword>
<dbReference type="EMBL" id="BMJM01000006">
    <property type="protein sequence ID" value="GGE12842.1"/>
    <property type="molecule type" value="Genomic_DNA"/>
</dbReference>
<accession>A0A916ZU52</accession>